<dbReference type="SUPFAM" id="SSF52540">
    <property type="entry name" value="P-loop containing nucleoside triphosphate hydrolases"/>
    <property type="match status" value="1"/>
</dbReference>
<evidence type="ECO:0000313" key="2">
    <source>
        <dbReference type="EMBL" id="GAA4394479.1"/>
    </source>
</evidence>
<protein>
    <recommendedName>
        <fullName evidence="1">AAA+ ATPase domain-containing protein</fullName>
    </recommendedName>
</protein>
<dbReference type="Pfam" id="PF13304">
    <property type="entry name" value="AAA_21"/>
    <property type="match status" value="1"/>
</dbReference>
<dbReference type="SMART" id="SM00382">
    <property type="entry name" value="AAA"/>
    <property type="match status" value="1"/>
</dbReference>
<dbReference type="InterPro" id="IPR027417">
    <property type="entry name" value="P-loop_NTPase"/>
</dbReference>
<dbReference type="CDD" id="cd00267">
    <property type="entry name" value="ABC_ATPase"/>
    <property type="match status" value="1"/>
</dbReference>
<evidence type="ECO:0000313" key="3">
    <source>
        <dbReference type="Proteomes" id="UP001500642"/>
    </source>
</evidence>
<dbReference type="PANTHER" id="PTHR43581">
    <property type="entry name" value="ATP/GTP PHOSPHATASE"/>
    <property type="match status" value="1"/>
</dbReference>
<dbReference type="EMBL" id="BAABGL010000032">
    <property type="protein sequence ID" value="GAA4394479.1"/>
    <property type="molecule type" value="Genomic_DNA"/>
</dbReference>
<dbReference type="Gene3D" id="3.40.50.300">
    <property type="entry name" value="P-loop containing nucleotide triphosphate hydrolases"/>
    <property type="match status" value="2"/>
</dbReference>
<dbReference type="InterPro" id="IPR003593">
    <property type="entry name" value="AAA+_ATPase"/>
</dbReference>
<evidence type="ECO:0000259" key="1">
    <source>
        <dbReference type="SMART" id="SM00382"/>
    </source>
</evidence>
<comment type="caution">
    <text evidence="2">The sequence shown here is derived from an EMBL/GenBank/DDBJ whole genome shotgun (WGS) entry which is preliminary data.</text>
</comment>
<sequence>MKITSVEISNFKALEQTKLDLHPTFNVLVGANGSGKSSVLQALHWMFQSGRNFSVEPKKGDTASTLSEKDAIYMPSPDYRNAGHGTEYGNTHGKPQLGVTVVAKTDDGSEVTAEMWLKAARNEGISVHVPTGNTIVSHIRDQSREFSAYIPGVAGIPLNEEKRSKLLVHRSAAAGDANTVLRNMLDLLRRVTVDGRNGLEVVEDLVSQVMGEFSLKVAFDDEKHIRVMATFRTGDMVAGDDKAYRPLELAGIGYLQVLQIFSYLVYFRPVVLLVDEPDAHLYPIAQERLVKVLAQAAQDFDSQILLTTHSPSIVRALPSESQVIWMRDGEVQPEGDTDGRLLMGWGLLDRKIVLLTEDTNTDMLRSILAQWPDIERATAIWPFHGSSNIPPADAIDGLKALLAADVRLVIHRDRDFLMPAEVAKIAKPYEDLGHRFWATKYSDIEAYWVDPEVIASHFGVTHDEASNILANALAEAKKNDDQLKMRRKKRSEALSKINRDGSLPHFGDDDVRAEAEADGTQFGVLGKTMIARIREAASAEGRDRSGSFGKYVPATLAHPIADDLRALLEAPQ</sequence>
<keyword evidence="3" id="KW-1185">Reference proteome</keyword>
<dbReference type="Pfam" id="PF13175">
    <property type="entry name" value="AAA_15"/>
    <property type="match status" value="1"/>
</dbReference>
<gene>
    <name evidence="2" type="ORF">GCM10023167_24030</name>
</gene>
<feature type="domain" description="AAA+ ATPase" evidence="1">
    <location>
        <begin position="22"/>
        <end position="358"/>
    </location>
</feature>
<dbReference type="Proteomes" id="UP001500642">
    <property type="component" value="Unassembled WGS sequence"/>
</dbReference>
<dbReference type="InterPro" id="IPR041685">
    <property type="entry name" value="AAA_GajA/Old/RecF-like"/>
</dbReference>
<dbReference type="RefSeq" id="WP_345032417.1">
    <property type="nucleotide sequence ID" value="NZ_BAABGL010000032.1"/>
</dbReference>
<dbReference type="PANTHER" id="PTHR43581:SF4">
    <property type="entry name" value="ATP_GTP PHOSPHATASE"/>
    <property type="match status" value="1"/>
</dbReference>
<organism evidence="2 3">
    <name type="scientific">Brevibacterium pityocampae</name>
    <dbReference type="NCBI Taxonomy" id="506594"/>
    <lineage>
        <taxon>Bacteria</taxon>
        <taxon>Bacillati</taxon>
        <taxon>Actinomycetota</taxon>
        <taxon>Actinomycetes</taxon>
        <taxon>Micrococcales</taxon>
        <taxon>Brevibacteriaceae</taxon>
        <taxon>Brevibacterium</taxon>
    </lineage>
</organism>
<reference evidence="3" key="1">
    <citation type="journal article" date="2019" name="Int. J. Syst. Evol. Microbiol.">
        <title>The Global Catalogue of Microorganisms (GCM) 10K type strain sequencing project: providing services to taxonomists for standard genome sequencing and annotation.</title>
        <authorList>
            <consortium name="The Broad Institute Genomics Platform"/>
            <consortium name="The Broad Institute Genome Sequencing Center for Infectious Disease"/>
            <person name="Wu L."/>
            <person name="Ma J."/>
        </authorList>
    </citation>
    <scope>NUCLEOTIDE SEQUENCE [LARGE SCALE GENOMIC DNA]</scope>
    <source>
        <strain evidence="3">JCM 17808</strain>
    </source>
</reference>
<dbReference type="InterPro" id="IPR051396">
    <property type="entry name" value="Bact_Antivir_Def_Nuclease"/>
</dbReference>
<dbReference type="InterPro" id="IPR003959">
    <property type="entry name" value="ATPase_AAA_core"/>
</dbReference>
<name>A0ABP8JQ63_9MICO</name>
<proteinExistence type="predicted"/>
<accession>A0ABP8JQ63</accession>